<sequence>MDEAYLEFYVDGEVILDERCQLGSFNPLVDKLSEVVRKFHHEIDPTDNMVPMEEPLPCVALENDCLVMAIDEVPADLWNVDKIADLKSNPLPDDLWDVDKVVDIQMGNEVWTVNSALVDAGFWDSPFVTTPGGTFEEAAAQDPAFWEGLVLQDLETALRQDSPATVASVDKGKRKMVEIPTDFWDFDDTTSWWDIANVTRSGQVFQPPNLQAGSSSNPPIPKPTVPAAQRNVLPVHDEVPVESAIQRQLERIPVAVSVWGLIASSKEHRESLSLALSRLTVPTDITPEAMVALVLPLLSKHSVTFTERDLPIDGIAHNRPLHITIKCKGLWIPTVLIDNGSAINVCSLRVAYRLGIAKKDFQPSNLAVKAYDSTHRVAKGTIMLKLDAEGFEMEVEFYVVDIPATFNLLLGRPWMHRPNIMAVPSTLHQKVMLGFPTGTLTICGDSGIRPLKEDEPVLGIMHGEEDSDFGGFSFDISGSVLAIAVADDFIISSAAFEIMRRMAFMPGFGLGINQQGIAEFPVFPFSEGQFGLGYVPPTKKAKFGKGTGKLQTLYGNPDSYFVPEGGRNAYVGQVKPFWAPETRVWLPGFKIFAADTWADSEEDVAKDELAKEEFKRQLAMIKEKMD</sequence>
<reference evidence="1" key="1">
    <citation type="submission" date="2022-02" db="EMBL/GenBank/DDBJ databases">
        <title>Plant Genome Project.</title>
        <authorList>
            <person name="Zhang R.-G."/>
        </authorList>
    </citation>
    <scope>NUCLEOTIDE SEQUENCE</scope>
    <source>
        <strain evidence="1">AT1</strain>
    </source>
</reference>
<evidence type="ECO:0000313" key="2">
    <source>
        <dbReference type="Proteomes" id="UP001062846"/>
    </source>
</evidence>
<accession>A0ACC0N877</accession>
<organism evidence="1 2">
    <name type="scientific">Rhododendron molle</name>
    <name type="common">Chinese azalea</name>
    <name type="synonym">Azalea mollis</name>
    <dbReference type="NCBI Taxonomy" id="49168"/>
    <lineage>
        <taxon>Eukaryota</taxon>
        <taxon>Viridiplantae</taxon>
        <taxon>Streptophyta</taxon>
        <taxon>Embryophyta</taxon>
        <taxon>Tracheophyta</taxon>
        <taxon>Spermatophyta</taxon>
        <taxon>Magnoliopsida</taxon>
        <taxon>eudicotyledons</taxon>
        <taxon>Gunneridae</taxon>
        <taxon>Pentapetalae</taxon>
        <taxon>asterids</taxon>
        <taxon>Ericales</taxon>
        <taxon>Ericaceae</taxon>
        <taxon>Ericoideae</taxon>
        <taxon>Rhodoreae</taxon>
        <taxon>Rhododendron</taxon>
    </lineage>
</organism>
<protein>
    <submittedName>
        <fullName evidence="1">Uncharacterized protein</fullName>
    </submittedName>
</protein>
<evidence type="ECO:0000313" key="1">
    <source>
        <dbReference type="EMBL" id="KAI8549196.1"/>
    </source>
</evidence>
<name>A0ACC0N877_RHOML</name>
<gene>
    <name evidence="1" type="ORF">RHMOL_Rhmol06G0007600</name>
</gene>
<proteinExistence type="predicted"/>
<dbReference type="EMBL" id="CM046393">
    <property type="protein sequence ID" value="KAI8549196.1"/>
    <property type="molecule type" value="Genomic_DNA"/>
</dbReference>
<keyword evidence="2" id="KW-1185">Reference proteome</keyword>
<comment type="caution">
    <text evidence="1">The sequence shown here is derived from an EMBL/GenBank/DDBJ whole genome shotgun (WGS) entry which is preliminary data.</text>
</comment>
<dbReference type="Proteomes" id="UP001062846">
    <property type="component" value="Chromosome 6"/>
</dbReference>